<dbReference type="RefSeq" id="WP_124263271.1">
    <property type="nucleotide sequence ID" value="NZ_CADFGN010000019.1"/>
</dbReference>
<name>A0AAQ1JY26_9BURK</name>
<evidence type="ECO:0000313" key="1">
    <source>
        <dbReference type="EMBL" id="SEK14081.1"/>
    </source>
</evidence>
<comment type="caution">
    <text evidence="1">The sequence shown here is derived from an EMBL/GenBank/DDBJ whole genome shotgun (WGS) entry which is preliminary data.</text>
</comment>
<protein>
    <submittedName>
        <fullName evidence="1">Uncharacterized protein</fullName>
    </submittedName>
</protein>
<dbReference type="AlphaFoldDB" id="A0AAQ1JY26"/>
<dbReference type="Proteomes" id="UP000183529">
    <property type="component" value="Unassembled WGS sequence"/>
</dbReference>
<proteinExistence type="predicted"/>
<accession>A0AAQ1JY26</accession>
<dbReference type="EMBL" id="FNZM01000026">
    <property type="protein sequence ID" value="SEK14081.1"/>
    <property type="molecule type" value="Genomic_DNA"/>
</dbReference>
<organism evidence="1 2">
    <name type="scientific">Paraburkholderia tropica</name>
    <dbReference type="NCBI Taxonomy" id="92647"/>
    <lineage>
        <taxon>Bacteria</taxon>
        <taxon>Pseudomonadati</taxon>
        <taxon>Pseudomonadota</taxon>
        <taxon>Betaproteobacteria</taxon>
        <taxon>Burkholderiales</taxon>
        <taxon>Burkholderiaceae</taxon>
        <taxon>Paraburkholderia</taxon>
    </lineage>
</organism>
<reference evidence="1 2" key="1">
    <citation type="submission" date="2016-10" db="EMBL/GenBank/DDBJ databases">
        <authorList>
            <person name="Varghese N."/>
            <person name="Submissions S."/>
        </authorList>
    </citation>
    <scope>NUCLEOTIDE SEQUENCE [LARGE SCALE GENOMIC DNA]</scope>
    <source>
        <strain evidence="1 2">LMG 22274</strain>
    </source>
</reference>
<evidence type="ECO:0000313" key="2">
    <source>
        <dbReference type="Proteomes" id="UP000183529"/>
    </source>
</evidence>
<gene>
    <name evidence="1" type="ORF">SAMN05216550_12664</name>
</gene>
<sequence>MMDGEKNTNIGAIVGRLLQQMIELGLTWEQAVAVFGIAAKALAQAAASANGKEATDYREIARQGLLEAFDREVNVVVTNAGLEQNENEMEGNALLAIAQRRNNRKYH</sequence>